<feature type="transmembrane region" description="Helical" evidence="7">
    <location>
        <begin position="105"/>
        <end position="123"/>
    </location>
</feature>
<dbReference type="PANTHER" id="PTHR43327:SF2">
    <property type="entry name" value="MODULATOR OF FTSH PROTEASE HFLK"/>
    <property type="match status" value="1"/>
</dbReference>
<feature type="domain" description="Band 7" evidence="8">
    <location>
        <begin position="121"/>
        <end position="288"/>
    </location>
</feature>
<protein>
    <submittedName>
        <fullName evidence="9">Peptidase</fullName>
    </submittedName>
</protein>
<evidence type="ECO:0000256" key="6">
    <source>
        <dbReference type="SAM" id="MobiDB-lite"/>
    </source>
</evidence>
<dbReference type="PANTHER" id="PTHR43327">
    <property type="entry name" value="STOMATIN-LIKE PROTEIN 2, MITOCHONDRIAL"/>
    <property type="match status" value="1"/>
</dbReference>
<dbReference type="Gene3D" id="3.30.479.30">
    <property type="entry name" value="Band 7 domain"/>
    <property type="match status" value="1"/>
</dbReference>
<feature type="region of interest" description="Disordered" evidence="6">
    <location>
        <begin position="1"/>
        <end position="99"/>
    </location>
</feature>
<dbReference type="Pfam" id="PF01145">
    <property type="entry name" value="Band_7"/>
    <property type="match status" value="1"/>
</dbReference>
<dbReference type="AlphaFoldDB" id="A0A0B2C310"/>
<evidence type="ECO:0000313" key="10">
    <source>
        <dbReference type="Proteomes" id="UP000030988"/>
    </source>
</evidence>
<dbReference type="InterPro" id="IPR010201">
    <property type="entry name" value="HflK"/>
</dbReference>
<dbReference type="EMBL" id="JTDN01000001">
    <property type="protein sequence ID" value="KHL26391.1"/>
    <property type="molecule type" value="Genomic_DNA"/>
</dbReference>
<comment type="subcellular location">
    <subcellularLocation>
        <location evidence="1">Membrane</location>
        <topology evidence="1">Single-pass membrane protein</topology>
    </subcellularLocation>
</comment>
<keyword evidence="5 7" id="KW-0472">Membrane</keyword>
<accession>A0A0B2C310</accession>
<dbReference type="GO" id="GO:0016020">
    <property type="term" value="C:membrane"/>
    <property type="evidence" value="ECO:0007669"/>
    <property type="project" value="UniProtKB-SubCell"/>
</dbReference>
<evidence type="ECO:0000313" key="9">
    <source>
        <dbReference type="EMBL" id="KHL26391.1"/>
    </source>
</evidence>
<evidence type="ECO:0000256" key="5">
    <source>
        <dbReference type="ARBA" id="ARBA00023136"/>
    </source>
</evidence>
<comment type="similarity">
    <text evidence="2">Belongs to the band 7/mec-2 family. HflK subfamily.</text>
</comment>
<evidence type="ECO:0000259" key="8">
    <source>
        <dbReference type="SMART" id="SM00244"/>
    </source>
</evidence>
<feature type="compositionally biased region" description="Polar residues" evidence="6">
    <location>
        <begin position="371"/>
        <end position="384"/>
    </location>
</feature>
<evidence type="ECO:0000256" key="7">
    <source>
        <dbReference type="SAM" id="Phobius"/>
    </source>
</evidence>
<evidence type="ECO:0000256" key="1">
    <source>
        <dbReference type="ARBA" id="ARBA00004167"/>
    </source>
</evidence>
<comment type="caution">
    <text evidence="9">The sequence shown here is derived from an EMBL/GenBank/DDBJ whole genome shotgun (WGS) entry which is preliminary data.</text>
</comment>
<dbReference type="InterPro" id="IPR001107">
    <property type="entry name" value="Band_7"/>
</dbReference>
<dbReference type="Proteomes" id="UP000030988">
    <property type="component" value="Unassembled WGS sequence"/>
</dbReference>
<feature type="compositionally biased region" description="Basic and acidic residues" evidence="6">
    <location>
        <begin position="56"/>
        <end position="80"/>
    </location>
</feature>
<keyword evidence="10" id="KW-1185">Reference proteome</keyword>
<dbReference type="SMART" id="SM00244">
    <property type="entry name" value="PHB"/>
    <property type="match status" value="1"/>
</dbReference>
<keyword evidence="4 7" id="KW-1133">Transmembrane helix</keyword>
<dbReference type="STRING" id="1572751.PK98_08060"/>
<feature type="region of interest" description="Disordered" evidence="6">
    <location>
        <begin position="366"/>
        <end position="397"/>
    </location>
</feature>
<dbReference type="InterPro" id="IPR050710">
    <property type="entry name" value="Band7/mec-2_domain"/>
</dbReference>
<dbReference type="CDD" id="cd03404">
    <property type="entry name" value="SPFH_HflK"/>
    <property type="match status" value="1"/>
</dbReference>
<proteinExistence type="inferred from homology"/>
<gene>
    <name evidence="9" type="ORF">PK98_08060</name>
</gene>
<name>A0A0B2C310_9SPHN</name>
<dbReference type="InterPro" id="IPR036013">
    <property type="entry name" value="Band_7/SPFH_dom_sf"/>
</dbReference>
<organism evidence="9 10">
    <name type="scientific">Croceibacterium mercuriale</name>
    <dbReference type="NCBI Taxonomy" id="1572751"/>
    <lineage>
        <taxon>Bacteria</taxon>
        <taxon>Pseudomonadati</taxon>
        <taxon>Pseudomonadota</taxon>
        <taxon>Alphaproteobacteria</taxon>
        <taxon>Sphingomonadales</taxon>
        <taxon>Erythrobacteraceae</taxon>
        <taxon>Croceibacterium</taxon>
    </lineage>
</organism>
<evidence type="ECO:0000256" key="2">
    <source>
        <dbReference type="ARBA" id="ARBA00006971"/>
    </source>
</evidence>
<evidence type="ECO:0000256" key="3">
    <source>
        <dbReference type="ARBA" id="ARBA00022692"/>
    </source>
</evidence>
<keyword evidence="3 7" id="KW-0812">Transmembrane</keyword>
<dbReference type="SUPFAM" id="SSF117892">
    <property type="entry name" value="Band 7/SPFH domain"/>
    <property type="match status" value="1"/>
</dbReference>
<evidence type="ECO:0000256" key="4">
    <source>
        <dbReference type="ARBA" id="ARBA00022989"/>
    </source>
</evidence>
<reference evidence="9 10" key="1">
    <citation type="submission" date="2014-11" db="EMBL/GenBank/DDBJ databases">
        <title>Draft genome sequence of Kirrobacter mercurialis.</title>
        <authorList>
            <person name="Coil D.A."/>
            <person name="Eisen J.A."/>
        </authorList>
    </citation>
    <scope>NUCLEOTIDE SEQUENCE [LARGE SCALE GENOMIC DNA]</scope>
    <source>
        <strain evidence="9 10">Coronado</strain>
    </source>
</reference>
<sequence length="397" mass="43156">MTNRSGWLGRWTLAMAGKRSPWGGGAPEDGPATPPSGEEPPARGPRNPWLPDGSGDGEKPPRRSAGIEDIFRNRGPEGPRRRTGGPGGPGGPNFQMPRRANGGSWVPIIGGTLIAVLLLATAVHQVGPKEQGIVSTFGKYSHTLNPGLNMTLPWPLQNVEVTDVTSIQSETMPTGNAEQLILTGDQNLVDLSYLIRWNIKDLRLFRYQLAEPQETLREVAEAAMRASVAEQTFDSVVSGAGRATVEERVRTRMQAVLDAYRSGIAIQGVDIGRTEPPEQVVEAFKDVSAAQQDADADINRAEAYSQQLLARAQGDAAEFNNIYEEYRQAPEVTRRRLYYETMESVLAKTNKTIVETDGVTPYLALPELQRRSSPQPAQTPSTQVPDAAPTRARAGAR</sequence>